<dbReference type="PANTHER" id="PTHR14969">
    <property type="entry name" value="SPHINGOSINE-1-PHOSPHATE PHOSPHOHYDROLASE"/>
    <property type="match status" value="1"/>
</dbReference>
<comment type="caution">
    <text evidence="2">The sequence shown here is derived from an EMBL/GenBank/DDBJ whole genome shotgun (WGS) entry which is preliminary data.</text>
</comment>
<dbReference type="RefSeq" id="WP_214300632.1">
    <property type="nucleotide sequence ID" value="NZ_JAHDYS010000015.1"/>
</dbReference>
<dbReference type="Proteomes" id="UP000784128">
    <property type="component" value="Unassembled WGS sequence"/>
</dbReference>
<sequence>MKLFFLSLLFFLAPAIGWSSESPFDPALEITSGANRLADESIDVVTKPFYTASNALVTLSVIGATSLTYIFDEDISKKLQTTKGKGLDRATDAGATVGNPFLHLGLSALVYGTAVLADSPKWKETGEMMGEALILADASTFLIKEMAGRGRPNVTSAKGDFKPFGFRTDYDSFPSMHTASSFALASVLAATSETLAMKTAYYSAATFVAFSRMYQNKHWASDVLFGAALGEFCGRIVTHYHASKNNMSILPQAYSGGAGLALVGKW</sequence>
<reference evidence="2 3" key="1">
    <citation type="submission" date="2021-05" db="EMBL/GenBank/DDBJ databases">
        <title>The draft genome of Geobacter chapellei DSM 13688.</title>
        <authorList>
            <person name="Xu Z."/>
            <person name="Masuda Y."/>
            <person name="Itoh H."/>
            <person name="Senoo K."/>
        </authorList>
    </citation>
    <scope>NUCLEOTIDE SEQUENCE [LARGE SCALE GENOMIC DNA]</scope>
    <source>
        <strain evidence="2 3">DSM 13688</strain>
    </source>
</reference>
<proteinExistence type="predicted"/>
<dbReference type="Gene3D" id="1.20.144.10">
    <property type="entry name" value="Phosphatidic acid phosphatase type 2/haloperoxidase"/>
    <property type="match status" value="1"/>
</dbReference>
<evidence type="ECO:0000313" key="3">
    <source>
        <dbReference type="Proteomes" id="UP000784128"/>
    </source>
</evidence>
<accession>A0ABS5UBH1</accession>
<dbReference type="InterPro" id="IPR036938">
    <property type="entry name" value="PAP2/HPO_sf"/>
</dbReference>
<evidence type="ECO:0000313" key="2">
    <source>
        <dbReference type="EMBL" id="MBT1073025.1"/>
    </source>
</evidence>
<gene>
    <name evidence="2" type="ORF">KJB30_14625</name>
</gene>
<name>A0ABS5UBH1_9BACT</name>
<dbReference type="SUPFAM" id="SSF48317">
    <property type="entry name" value="Acid phosphatase/Vanadium-dependent haloperoxidase"/>
    <property type="match status" value="1"/>
</dbReference>
<dbReference type="SMART" id="SM00014">
    <property type="entry name" value="acidPPc"/>
    <property type="match status" value="1"/>
</dbReference>
<dbReference type="Pfam" id="PF01569">
    <property type="entry name" value="PAP2"/>
    <property type="match status" value="1"/>
</dbReference>
<keyword evidence="3" id="KW-1185">Reference proteome</keyword>
<protein>
    <submittedName>
        <fullName evidence="2">Phosphatase PAP2 family protein</fullName>
    </submittedName>
</protein>
<organism evidence="2 3">
    <name type="scientific">Pelotalea chapellei</name>
    <dbReference type="NCBI Taxonomy" id="44671"/>
    <lineage>
        <taxon>Bacteria</taxon>
        <taxon>Pseudomonadati</taxon>
        <taxon>Thermodesulfobacteriota</taxon>
        <taxon>Desulfuromonadia</taxon>
        <taxon>Geobacterales</taxon>
        <taxon>Geobacteraceae</taxon>
        <taxon>Pelotalea</taxon>
    </lineage>
</organism>
<dbReference type="EMBL" id="JAHDYS010000015">
    <property type="protein sequence ID" value="MBT1073025.1"/>
    <property type="molecule type" value="Genomic_DNA"/>
</dbReference>
<dbReference type="PANTHER" id="PTHR14969:SF13">
    <property type="entry name" value="AT30094P"/>
    <property type="match status" value="1"/>
</dbReference>
<dbReference type="InterPro" id="IPR000326">
    <property type="entry name" value="PAP2/HPO"/>
</dbReference>
<feature type="domain" description="Phosphatidic acid phosphatase type 2/haloperoxidase" evidence="1">
    <location>
        <begin position="125"/>
        <end position="238"/>
    </location>
</feature>
<evidence type="ECO:0000259" key="1">
    <source>
        <dbReference type="SMART" id="SM00014"/>
    </source>
</evidence>